<dbReference type="GO" id="GO:0046872">
    <property type="term" value="F:metal ion binding"/>
    <property type="evidence" value="ECO:0007669"/>
    <property type="project" value="UniProtKB-KW"/>
</dbReference>
<dbReference type="InterPro" id="IPR006638">
    <property type="entry name" value="Elp3/MiaA/NifB-like_rSAM"/>
</dbReference>
<dbReference type="PANTHER" id="PTHR43409:SF7">
    <property type="entry name" value="BLL1977 PROTEIN"/>
    <property type="match status" value="1"/>
</dbReference>
<protein>
    <recommendedName>
        <fullName evidence="6">Radical SAM core domain-containing protein</fullName>
    </recommendedName>
</protein>
<dbReference type="InterPro" id="IPR013785">
    <property type="entry name" value="Aldolase_TIM"/>
</dbReference>
<dbReference type="EMBL" id="UINC01090195">
    <property type="protein sequence ID" value="SVC41923.1"/>
    <property type="molecule type" value="Genomic_DNA"/>
</dbReference>
<dbReference type="Pfam" id="PF04055">
    <property type="entry name" value="Radical_SAM"/>
    <property type="match status" value="1"/>
</dbReference>
<evidence type="ECO:0000259" key="6">
    <source>
        <dbReference type="PROSITE" id="PS51918"/>
    </source>
</evidence>
<dbReference type="GO" id="GO:0005829">
    <property type="term" value="C:cytosol"/>
    <property type="evidence" value="ECO:0007669"/>
    <property type="project" value="TreeGrafter"/>
</dbReference>
<dbReference type="SUPFAM" id="SSF102114">
    <property type="entry name" value="Radical SAM enzymes"/>
    <property type="match status" value="1"/>
</dbReference>
<dbReference type="SMART" id="SM00729">
    <property type="entry name" value="Elp3"/>
    <property type="match status" value="1"/>
</dbReference>
<sequence length="358" mass="41671">KVRQGEEFRNIDNVCFVHPKKGELVKNPLRPLEQSLEKLPFPATELFEYQKIINENQMALFHFNRGCPYPCTYCSAQQLAKEYGTVKEGLRQMPARKAIDTIKHTIEKYDVPSDTLLLFTDDLFTMYKDWLYEFLDLYEAEIARPFWSTARSNTASDEQFDRLKSAGCRTIMMAIESGNDFIRNKIMKRNISRKVMFNSFELANKYKLRTCSPCVIGVPFETPEMIEDSIKTVSQLNITDKAVNVFFPYRGTPLRTVCEENNFLPDFTKVRAIERKESILNLPTIKKGEIQYYHDNWERLILKRMGTRNRFGSMCKDIYLNVTNNPIGQKAKHIINRNSYTRKVKEGCKKALGISNLA</sequence>
<dbReference type="PANTHER" id="PTHR43409">
    <property type="entry name" value="ANAEROBIC MAGNESIUM-PROTOPORPHYRIN IX MONOMETHYL ESTER CYCLASE-RELATED"/>
    <property type="match status" value="1"/>
</dbReference>
<evidence type="ECO:0000256" key="3">
    <source>
        <dbReference type="ARBA" id="ARBA00022723"/>
    </source>
</evidence>
<dbReference type="SFLD" id="SFLDG01082">
    <property type="entry name" value="B12-binding_domain_containing"/>
    <property type="match status" value="1"/>
</dbReference>
<name>A0A382LZD0_9ZZZZ</name>
<dbReference type="PROSITE" id="PS51918">
    <property type="entry name" value="RADICAL_SAM"/>
    <property type="match status" value="1"/>
</dbReference>
<keyword evidence="4" id="KW-0408">Iron</keyword>
<dbReference type="InterPro" id="IPR058240">
    <property type="entry name" value="rSAM_sf"/>
</dbReference>
<dbReference type="AlphaFoldDB" id="A0A382LZD0"/>
<keyword evidence="2" id="KW-0949">S-adenosyl-L-methionine</keyword>
<organism evidence="7">
    <name type="scientific">marine metagenome</name>
    <dbReference type="NCBI Taxonomy" id="408172"/>
    <lineage>
        <taxon>unclassified sequences</taxon>
        <taxon>metagenomes</taxon>
        <taxon>ecological metagenomes</taxon>
    </lineage>
</organism>
<gene>
    <name evidence="7" type="ORF">METZ01_LOCUS294777</name>
</gene>
<dbReference type="InterPro" id="IPR007197">
    <property type="entry name" value="rSAM"/>
</dbReference>
<dbReference type="CDD" id="cd01335">
    <property type="entry name" value="Radical_SAM"/>
    <property type="match status" value="1"/>
</dbReference>
<accession>A0A382LZD0</accession>
<reference evidence="7" key="1">
    <citation type="submission" date="2018-05" db="EMBL/GenBank/DDBJ databases">
        <authorList>
            <person name="Lanie J.A."/>
            <person name="Ng W.-L."/>
            <person name="Kazmierczak K.M."/>
            <person name="Andrzejewski T.M."/>
            <person name="Davidsen T.M."/>
            <person name="Wayne K.J."/>
            <person name="Tettelin H."/>
            <person name="Glass J.I."/>
            <person name="Rusch D."/>
            <person name="Podicherti R."/>
            <person name="Tsui H.-C.T."/>
            <person name="Winkler M.E."/>
        </authorList>
    </citation>
    <scope>NUCLEOTIDE SEQUENCE</scope>
</reference>
<dbReference type="SFLD" id="SFLDS00029">
    <property type="entry name" value="Radical_SAM"/>
    <property type="match status" value="1"/>
</dbReference>
<dbReference type="Gene3D" id="3.20.20.70">
    <property type="entry name" value="Aldolase class I"/>
    <property type="match status" value="1"/>
</dbReference>
<evidence type="ECO:0000313" key="7">
    <source>
        <dbReference type="EMBL" id="SVC41923.1"/>
    </source>
</evidence>
<evidence type="ECO:0000256" key="4">
    <source>
        <dbReference type="ARBA" id="ARBA00023004"/>
    </source>
</evidence>
<feature type="domain" description="Radical SAM core" evidence="6">
    <location>
        <begin position="53"/>
        <end position="280"/>
    </location>
</feature>
<dbReference type="GO" id="GO:0003824">
    <property type="term" value="F:catalytic activity"/>
    <property type="evidence" value="ECO:0007669"/>
    <property type="project" value="InterPro"/>
</dbReference>
<evidence type="ECO:0000256" key="2">
    <source>
        <dbReference type="ARBA" id="ARBA00022691"/>
    </source>
</evidence>
<evidence type="ECO:0000256" key="1">
    <source>
        <dbReference type="ARBA" id="ARBA00001966"/>
    </source>
</evidence>
<dbReference type="InterPro" id="IPR051198">
    <property type="entry name" value="BchE-like"/>
</dbReference>
<evidence type="ECO:0000256" key="5">
    <source>
        <dbReference type="ARBA" id="ARBA00023014"/>
    </source>
</evidence>
<proteinExistence type="predicted"/>
<keyword evidence="3" id="KW-0479">Metal-binding</keyword>
<feature type="non-terminal residue" evidence="7">
    <location>
        <position position="1"/>
    </location>
</feature>
<comment type="cofactor">
    <cofactor evidence="1">
        <name>[4Fe-4S] cluster</name>
        <dbReference type="ChEBI" id="CHEBI:49883"/>
    </cofactor>
</comment>
<dbReference type="GO" id="GO:0051536">
    <property type="term" value="F:iron-sulfur cluster binding"/>
    <property type="evidence" value="ECO:0007669"/>
    <property type="project" value="UniProtKB-KW"/>
</dbReference>
<keyword evidence="5" id="KW-0411">Iron-sulfur</keyword>